<proteinExistence type="predicted"/>
<name>A0A6G1C9T4_9ORYZ</name>
<feature type="region of interest" description="Disordered" evidence="1">
    <location>
        <begin position="48"/>
        <end position="73"/>
    </location>
</feature>
<evidence type="ECO:0000313" key="2">
    <source>
        <dbReference type="EMBL" id="KAF0897405.1"/>
    </source>
</evidence>
<comment type="caution">
    <text evidence="2">The sequence shown here is derived from an EMBL/GenBank/DDBJ whole genome shotgun (WGS) entry which is preliminary data.</text>
</comment>
<gene>
    <name evidence="2" type="ORF">E2562_036941</name>
</gene>
<keyword evidence="3" id="KW-1185">Reference proteome</keyword>
<evidence type="ECO:0000313" key="3">
    <source>
        <dbReference type="Proteomes" id="UP000479710"/>
    </source>
</evidence>
<dbReference type="Proteomes" id="UP000479710">
    <property type="component" value="Unassembled WGS sequence"/>
</dbReference>
<organism evidence="2 3">
    <name type="scientific">Oryza meyeriana var. granulata</name>
    <dbReference type="NCBI Taxonomy" id="110450"/>
    <lineage>
        <taxon>Eukaryota</taxon>
        <taxon>Viridiplantae</taxon>
        <taxon>Streptophyta</taxon>
        <taxon>Embryophyta</taxon>
        <taxon>Tracheophyta</taxon>
        <taxon>Spermatophyta</taxon>
        <taxon>Magnoliopsida</taxon>
        <taxon>Liliopsida</taxon>
        <taxon>Poales</taxon>
        <taxon>Poaceae</taxon>
        <taxon>BOP clade</taxon>
        <taxon>Oryzoideae</taxon>
        <taxon>Oryzeae</taxon>
        <taxon>Oryzinae</taxon>
        <taxon>Oryza</taxon>
        <taxon>Oryza meyeriana</taxon>
    </lineage>
</organism>
<dbReference type="EMBL" id="SPHZ02000010">
    <property type="protein sequence ID" value="KAF0897405.1"/>
    <property type="molecule type" value="Genomic_DNA"/>
</dbReference>
<reference evidence="2 3" key="1">
    <citation type="submission" date="2019-11" db="EMBL/GenBank/DDBJ databases">
        <title>Whole genome sequence of Oryza granulata.</title>
        <authorList>
            <person name="Li W."/>
        </authorList>
    </citation>
    <scope>NUCLEOTIDE SEQUENCE [LARGE SCALE GENOMIC DNA]</scope>
    <source>
        <strain evidence="3">cv. Menghai</strain>
        <tissue evidence="2">Leaf</tissue>
    </source>
</reference>
<sequence>MANGSSSASRAPIAVPLLTVPLCIPSRISLLVPGCDTATPTSVLSATRGQGQVESPLGDRQPACPSFAPTRPR</sequence>
<evidence type="ECO:0000256" key="1">
    <source>
        <dbReference type="SAM" id="MobiDB-lite"/>
    </source>
</evidence>
<protein>
    <submittedName>
        <fullName evidence="2">Uncharacterized protein</fullName>
    </submittedName>
</protein>
<accession>A0A6G1C9T4</accession>
<dbReference type="AlphaFoldDB" id="A0A6G1C9T4"/>